<dbReference type="InterPro" id="IPR029060">
    <property type="entry name" value="PIN-like_dom_sf"/>
</dbReference>
<evidence type="ECO:0000259" key="6">
    <source>
        <dbReference type="Pfam" id="PF01850"/>
    </source>
</evidence>
<dbReference type="Proteomes" id="UP000195667">
    <property type="component" value="Unassembled WGS sequence"/>
</dbReference>
<name>A0A1R4H0I6_9GAMM</name>
<dbReference type="CDD" id="cd18683">
    <property type="entry name" value="PIN_VapC-like"/>
    <property type="match status" value="1"/>
</dbReference>
<dbReference type="Pfam" id="PF01850">
    <property type="entry name" value="PIN"/>
    <property type="match status" value="1"/>
</dbReference>
<evidence type="ECO:0000256" key="5">
    <source>
        <dbReference type="HAMAP-Rule" id="MF_00265"/>
    </source>
</evidence>
<dbReference type="OrthoDB" id="32974at2"/>
<feature type="binding site" evidence="5">
    <location>
        <position position="5"/>
    </location>
    <ligand>
        <name>Mg(2+)</name>
        <dbReference type="ChEBI" id="CHEBI:18420"/>
    </ligand>
</feature>
<dbReference type="InterPro" id="IPR002716">
    <property type="entry name" value="PIN_dom"/>
</dbReference>
<dbReference type="GO" id="GO:0090729">
    <property type="term" value="F:toxin activity"/>
    <property type="evidence" value="ECO:0007669"/>
    <property type="project" value="UniProtKB-KW"/>
</dbReference>
<dbReference type="EMBL" id="FUKI01000023">
    <property type="protein sequence ID" value="SJM89726.1"/>
    <property type="molecule type" value="Genomic_DNA"/>
</dbReference>
<keyword evidence="1 5" id="KW-1277">Toxin-antitoxin system</keyword>
<protein>
    <recommendedName>
        <fullName evidence="5">Ribonuclease VapC</fullName>
        <shortName evidence="5">RNase VapC</shortName>
        <ecNumber evidence="5">3.1.-.-</ecNumber>
    </recommendedName>
    <alternativeName>
        <fullName evidence="5">Toxin VapC</fullName>
    </alternativeName>
</protein>
<dbReference type="GO" id="GO:0004540">
    <property type="term" value="F:RNA nuclease activity"/>
    <property type="evidence" value="ECO:0007669"/>
    <property type="project" value="InterPro"/>
</dbReference>
<sequence>MIAVDTNVLVRLVVDDPDAPKQMDLAKALLQKAKQVFIPQIVQVELVWVLESAYGFDKASVITLLKQLQHSPCYVLQQPAQFTSALTHFENNPADFSDYLILATCVEHNQALHTFDKKFARLALVNLLKE</sequence>
<dbReference type="SUPFAM" id="SSF88723">
    <property type="entry name" value="PIN domain-like"/>
    <property type="match status" value="1"/>
</dbReference>
<dbReference type="HAMAP" id="MF_00265">
    <property type="entry name" value="VapC_Nob1"/>
    <property type="match status" value="1"/>
</dbReference>
<dbReference type="PANTHER" id="PTHR39664">
    <property type="match status" value="1"/>
</dbReference>
<keyword evidence="5" id="KW-0460">Magnesium</keyword>
<keyword evidence="8" id="KW-1185">Reference proteome</keyword>
<comment type="similarity">
    <text evidence="5">Belongs to the PINc/VapC protein family.</text>
</comment>
<keyword evidence="2 5" id="KW-0540">Nuclease</keyword>
<reference evidence="8" key="1">
    <citation type="submission" date="2017-02" db="EMBL/GenBank/DDBJ databases">
        <authorList>
            <person name="Daims H."/>
        </authorList>
    </citation>
    <scope>NUCLEOTIDE SEQUENCE [LARGE SCALE GENOMIC DNA]</scope>
</reference>
<keyword evidence="3 5" id="KW-0479">Metal-binding</keyword>
<dbReference type="PANTHER" id="PTHR39664:SF2">
    <property type="entry name" value="NUCLEIC ACID-BINDING PROTEIN, CONTAINING PIN DOMAIN-RELATED"/>
    <property type="match status" value="1"/>
</dbReference>
<evidence type="ECO:0000256" key="2">
    <source>
        <dbReference type="ARBA" id="ARBA00022722"/>
    </source>
</evidence>
<dbReference type="InterPro" id="IPR022907">
    <property type="entry name" value="VapC_family"/>
</dbReference>
<evidence type="ECO:0000256" key="3">
    <source>
        <dbReference type="ARBA" id="ARBA00022723"/>
    </source>
</evidence>
<feature type="domain" description="PIN" evidence="6">
    <location>
        <begin position="2"/>
        <end position="123"/>
    </location>
</feature>
<organism evidence="7 8">
    <name type="scientific">Crenothrix polyspora</name>
    <dbReference type="NCBI Taxonomy" id="360316"/>
    <lineage>
        <taxon>Bacteria</taxon>
        <taxon>Pseudomonadati</taxon>
        <taxon>Pseudomonadota</taxon>
        <taxon>Gammaproteobacteria</taxon>
        <taxon>Methylococcales</taxon>
        <taxon>Crenotrichaceae</taxon>
        <taxon>Crenothrix</taxon>
    </lineage>
</organism>
<keyword evidence="4 5" id="KW-0378">Hydrolase</keyword>
<dbReference type="Gene3D" id="3.40.50.1010">
    <property type="entry name" value="5'-nuclease"/>
    <property type="match status" value="1"/>
</dbReference>
<comment type="cofactor">
    <cofactor evidence="5">
        <name>Mg(2+)</name>
        <dbReference type="ChEBI" id="CHEBI:18420"/>
    </cofactor>
</comment>
<evidence type="ECO:0000313" key="8">
    <source>
        <dbReference type="Proteomes" id="UP000195667"/>
    </source>
</evidence>
<dbReference type="AlphaFoldDB" id="A0A1R4H0I6"/>
<dbReference type="RefSeq" id="WP_087142248.1">
    <property type="nucleotide sequence ID" value="NZ_FUKI01000023.1"/>
</dbReference>
<evidence type="ECO:0000256" key="4">
    <source>
        <dbReference type="ARBA" id="ARBA00022801"/>
    </source>
</evidence>
<evidence type="ECO:0000256" key="1">
    <source>
        <dbReference type="ARBA" id="ARBA00022649"/>
    </source>
</evidence>
<gene>
    <name evidence="5" type="primary">vapC</name>
    <name evidence="7" type="ORF">CRENPOLYSF1_1190008</name>
</gene>
<dbReference type="GO" id="GO:0000287">
    <property type="term" value="F:magnesium ion binding"/>
    <property type="evidence" value="ECO:0007669"/>
    <property type="project" value="UniProtKB-UniRule"/>
</dbReference>
<dbReference type="EC" id="3.1.-.-" evidence="5"/>
<evidence type="ECO:0000313" key="7">
    <source>
        <dbReference type="EMBL" id="SJM89726.1"/>
    </source>
</evidence>
<accession>A0A1R4H0I6</accession>
<dbReference type="GO" id="GO:0016787">
    <property type="term" value="F:hydrolase activity"/>
    <property type="evidence" value="ECO:0007669"/>
    <property type="project" value="UniProtKB-KW"/>
</dbReference>
<keyword evidence="5" id="KW-0800">Toxin</keyword>
<feature type="binding site" evidence="5">
    <location>
        <position position="98"/>
    </location>
    <ligand>
        <name>Mg(2+)</name>
        <dbReference type="ChEBI" id="CHEBI:18420"/>
    </ligand>
</feature>
<proteinExistence type="inferred from homology"/>
<comment type="function">
    <text evidence="5">Toxic component of a toxin-antitoxin (TA) system. An RNase.</text>
</comment>